<evidence type="ECO:0000313" key="3">
    <source>
        <dbReference type="Proteomes" id="UP000563906"/>
    </source>
</evidence>
<keyword evidence="1" id="KW-0812">Transmembrane</keyword>
<reference evidence="2 3" key="1">
    <citation type="submission" date="2020-07" db="EMBL/GenBank/DDBJ databases">
        <title>Bacterium isolated from marine sediment.</title>
        <authorList>
            <person name="Shang D."/>
            <person name="Du Z.-J."/>
        </authorList>
    </citation>
    <scope>NUCLEOTIDE SEQUENCE [LARGE SCALE GENOMIC DNA]</scope>
    <source>
        <strain evidence="2 3">S7007</strain>
    </source>
</reference>
<dbReference type="EMBL" id="JACGLS010000002">
    <property type="protein sequence ID" value="MBA6156131.1"/>
    <property type="molecule type" value="Genomic_DNA"/>
</dbReference>
<feature type="transmembrane region" description="Helical" evidence="1">
    <location>
        <begin position="7"/>
        <end position="27"/>
    </location>
</feature>
<keyword evidence="3" id="KW-1185">Reference proteome</keyword>
<dbReference type="RefSeq" id="WP_182124636.1">
    <property type="nucleotide sequence ID" value="NZ_JACGLS010000002.1"/>
</dbReference>
<accession>A0A839AR44</accession>
<keyword evidence="1" id="KW-1133">Transmembrane helix</keyword>
<keyword evidence="1" id="KW-0472">Membrane</keyword>
<evidence type="ECO:0000313" key="2">
    <source>
        <dbReference type="EMBL" id="MBA6156131.1"/>
    </source>
</evidence>
<feature type="transmembrane region" description="Helical" evidence="1">
    <location>
        <begin position="33"/>
        <end position="57"/>
    </location>
</feature>
<organism evidence="2 3">
    <name type="scientific">Tenacibaculum pelagium</name>
    <dbReference type="NCBI Taxonomy" id="2759527"/>
    <lineage>
        <taxon>Bacteria</taxon>
        <taxon>Pseudomonadati</taxon>
        <taxon>Bacteroidota</taxon>
        <taxon>Flavobacteriia</taxon>
        <taxon>Flavobacteriales</taxon>
        <taxon>Flavobacteriaceae</taxon>
        <taxon>Tenacibaculum</taxon>
    </lineage>
</organism>
<proteinExistence type="predicted"/>
<dbReference type="AlphaFoldDB" id="A0A839AR44"/>
<protein>
    <submittedName>
        <fullName evidence="2">Uncharacterized protein</fullName>
    </submittedName>
</protein>
<comment type="caution">
    <text evidence="2">The sequence shown here is derived from an EMBL/GenBank/DDBJ whole genome shotgun (WGS) entry which is preliminary data.</text>
</comment>
<name>A0A839AR44_9FLAO</name>
<gene>
    <name evidence="2" type="ORF">H3Z83_06300</name>
</gene>
<sequence>MDKLEKRIAIPFTLIGFFLLSILFLLMNNDDSTFFIVFTLLGLVFLIIGLSIIFYSFKREKKTKKIISKGKKLYFDSSSIKVKQFDEGNFLLKIKYQDPVSNDTILFESISLPYNPQAFIENKKITVYHLRGDVTQYRIDMSFLPKLIKY</sequence>
<evidence type="ECO:0000256" key="1">
    <source>
        <dbReference type="SAM" id="Phobius"/>
    </source>
</evidence>
<dbReference type="Proteomes" id="UP000563906">
    <property type="component" value="Unassembled WGS sequence"/>
</dbReference>